<dbReference type="EMBL" id="KZ305088">
    <property type="protein sequence ID" value="PIA28354.1"/>
    <property type="molecule type" value="Genomic_DNA"/>
</dbReference>
<dbReference type="SUPFAM" id="SSF53474">
    <property type="entry name" value="alpha/beta-Hydrolases"/>
    <property type="match status" value="1"/>
</dbReference>
<dbReference type="Proteomes" id="UP000230069">
    <property type="component" value="Unassembled WGS sequence"/>
</dbReference>
<evidence type="ECO:0000259" key="3">
    <source>
        <dbReference type="Pfam" id="PF00561"/>
    </source>
</evidence>
<comment type="similarity">
    <text evidence="2">Belongs to the AB hydrolase superfamily. Epoxide hydrolase family.</text>
</comment>
<dbReference type="OrthoDB" id="7130006at2759"/>
<protein>
    <recommendedName>
        <fullName evidence="3">AB hydrolase-1 domain-containing protein</fullName>
    </recommendedName>
</protein>
<dbReference type="AlphaFoldDB" id="A0A2G5CAQ2"/>
<gene>
    <name evidence="4" type="ORF">AQUCO_07100020v1</name>
</gene>
<organism evidence="4 5">
    <name type="scientific">Aquilegia coerulea</name>
    <name type="common">Rocky mountain columbine</name>
    <dbReference type="NCBI Taxonomy" id="218851"/>
    <lineage>
        <taxon>Eukaryota</taxon>
        <taxon>Viridiplantae</taxon>
        <taxon>Streptophyta</taxon>
        <taxon>Embryophyta</taxon>
        <taxon>Tracheophyta</taxon>
        <taxon>Spermatophyta</taxon>
        <taxon>Magnoliopsida</taxon>
        <taxon>Ranunculales</taxon>
        <taxon>Ranunculaceae</taxon>
        <taxon>Thalictroideae</taxon>
        <taxon>Aquilegia</taxon>
    </lineage>
</organism>
<accession>A0A2G5CAQ2</accession>
<dbReference type="InterPro" id="IPR000073">
    <property type="entry name" value="AB_hydrolase_1"/>
</dbReference>
<evidence type="ECO:0000256" key="1">
    <source>
        <dbReference type="ARBA" id="ARBA00022801"/>
    </source>
</evidence>
<reference evidence="4 5" key="1">
    <citation type="submission" date="2017-09" db="EMBL/GenBank/DDBJ databases">
        <title>WGS assembly of Aquilegia coerulea Goldsmith.</title>
        <authorList>
            <person name="Hodges S."/>
            <person name="Kramer E."/>
            <person name="Nordborg M."/>
            <person name="Tomkins J."/>
            <person name="Borevitz J."/>
            <person name="Derieg N."/>
            <person name="Yan J."/>
            <person name="Mihaltcheva S."/>
            <person name="Hayes R.D."/>
            <person name="Rokhsar D."/>
        </authorList>
    </citation>
    <scope>NUCLEOTIDE SEQUENCE [LARGE SCALE GENOMIC DNA]</scope>
    <source>
        <strain evidence="5">cv. Goldsmith</strain>
    </source>
</reference>
<keyword evidence="1" id="KW-0378">Hydrolase</keyword>
<sequence>MDQIQHKYVDINGLKLHIAEIGTGDKVVVFLHGFPEIWYTWRYQMIAVAKAGYKAIAPDFRGYGLSDVPSQPEKTTFKDLDDDLLAIFDYYGIPKAFVIGKDFGVRPAYLFALLHPERVSGIVTLGLPYTPPGYSFAFQGQLPEGFYILRWRQPGRAEADFGRFDVKTVVKNIYILFSKADIPIAEEDKEIMDLVEPSTPLPPWFTEEDLSVYATLYEKSGFRTPLQMPYRQLGQDLNITDEIVKAPTLLIMGEKDYVAKLPGMKDYITSGKVNKYVPDLDIVWLPEGSHFVHEQCPDKVNQLITSFLSNHI</sequence>
<dbReference type="InterPro" id="IPR000639">
    <property type="entry name" value="Epox_hydrolase-like"/>
</dbReference>
<keyword evidence="5" id="KW-1185">Reference proteome</keyword>
<dbReference type="InterPro" id="IPR029058">
    <property type="entry name" value="AB_hydrolase_fold"/>
</dbReference>
<dbReference type="PRINTS" id="PR00111">
    <property type="entry name" value="ABHYDROLASE"/>
</dbReference>
<proteinExistence type="inferred from homology"/>
<dbReference type="PRINTS" id="PR00412">
    <property type="entry name" value="EPOXHYDRLASE"/>
</dbReference>
<dbReference type="GO" id="GO:0016787">
    <property type="term" value="F:hydrolase activity"/>
    <property type="evidence" value="ECO:0007669"/>
    <property type="project" value="UniProtKB-KW"/>
</dbReference>
<feature type="domain" description="AB hydrolase-1" evidence="3">
    <location>
        <begin position="27"/>
        <end position="271"/>
    </location>
</feature>
<dbReference type="PANTHER" id="PTHR43329">
    <property type="entry name" value="EPOXIDE HYDROLASE"/>
    <property type="match status" value="1"/>
</dbReference>
<dbReference type="Pfam" id="PF00561">
    <property type="entry name" value="Abhydrolase_1"/>
    <property type="match status" value="1"/>
</dbReference>
<evidence type="ECO:0000256" key="2">
    <source>
        <dbReference type="ARBA" id="ARBA00038334"/>
    </source>
</evidence>
<evidence type="ECO:0000313" key="4">
    <source>
        <dbReference type="EMBL" id="PIA28354.1"/>
    </source>
</evidence>
<dbReference type="InParanoid" id="A0A2G5CAQ2"/>
<name>A0A2G5CAQ2_AQUCA</name>
<evidence type="ECO:0000313" key="5">
    <source>
        <dbReference type="Proteomes" id="UP000230069"/>
    </source>
</evidence>
<dbReference type="Gene3D" id="3.40.50.1820">
    <property type="entry name" value="alpha/beta hydrolase"/>
    <property type="match status" value="1"/>
</dbReference>
<dbReference type="STRING" id="218851.A0A2G5CAQ2"/>